<proteinExistence type="predicted"/>
<evidence type="ECO:0000313" key="1">
    <source>
        <dbReference type="EMBL" id="KAG6453673.1"/>
    </source>
</evidence>
<protein>
    <submittedName>
        <fullName evidence="1">Uncharacterized protein</fullName>
    </submittedName>
</protein>
<evidence type="ECO:0000313" key="2">
    <source>
        <dbReference type="Proteomes" id="UP000791440"/>
    </source>
</evidence>
<dbReference type="Proteomes" id="UP000791440">
    <property type="component" value="Unassembled WGS sequence"/>
</dbReference>
<reference evidence="1" key="1">
    <citation type="journal article" date="2016" name="Insect Biochem. Mol. Biol.">
        <title>Multifaceted biological insights from a draft genome sequence of the tobacco hornworm moth, Manduca sexta.</title>
        <authorList>
            <person name="Kanost M.R."/>
            <person name="Arrese E.L."/>
            <person name="Cao X."/>
            <person name="Chen Y.R."/>
            <person name="Chellapilla S."/>
            <person name="Goldsmith M.R."/>
            <person name="Grosse-Wilde E."/>
            <person name="Heckel D.G."/>
            <person name="Herndon N."/>
            <person name="Jiang H."/>
            <person name="Papanicolaou A."/>
            <person name="Qu J."/>
            <person name="Soulages J.L."/>
            <person name="Vogel H."/>
            <person name="Walters J."/>
            <person name="Waterhouse R.M."/>
            <person name="Ahn S.J."/>
            <person name="Almeida F.C."/>
            <person name="An C."/>
            <person name="Aqrawi P."/>
            <person name="Bretschneider A."/>
            <person name="Bryant W.B."/>
            <person name="Bucks S."/>
            <person name="Chao H."/>
            <person name="Chevignon G."/>
            <person name="Christen J.M."/>
            <person name="Clarke D.F."/>
            <person name="Dittmer N.T."/>
            <person name="Ferguson L.C.F."/>
            <person name="Garavelou S."/>
            <person name="Gordon K.H.J."/>
            <person name="Gunaratna R.T."/>
            <person name="Han Y."/>
            <person name="Hauser F."/>
            <person name="He Y."/>
            <person name="Heidel-Fischer H."/>
            <person name="Hirsh A."/>
            <person name="Hu Y."/>
            <person name="Jiang H."/>
            <person name="Kalra D."/>
            <person name="Klinner C."/>
            <person name="Konig C."/>
            <person name="Kovar C."/>
            <person name="Kroll A.R."/>
            <person name="Kuwar S.S."/>
            <person name="Lee S.L."/>
            <person name="Lehman R."/>
            <person name="Li K."/>
            <person name="Li Z."/>
            <person name="Liang H."/>
            <person name="Lovelace S."/>
            <person name="Lu Z."/>
            <person name="Mansfield J.H."/>
            <person name="McCulloch K.J."/>
            <person name="Mathew T."/>
            <person name="Morton B."/>
            <person name="Muzny D.M."/>
            <person name="Neunemann D."/>
            <person name="Ongeri F."/>
            <person name="Pauchet Y."/>
            <person name="Pu L.L."/>
            <person name="Pyrousis I."/>
            <person name="Rao X.J."/>
            <person name="Redding A."/>
            <person name="Roesel C."/>
            <person name="Sanchez-Gracia A."/>
            <person name="Schaack S."/>
            <person name="Shukla A."/>
            <person name="Tetreau G."/>
            <person name="Wang Y."/>
            <person name="Xiong G.H."/>
            <person name="Traut W."/>
            <person name="Walsh T.K."/>
            <person name="Worley K.C."/>
            <person name="Wu D."/>
            <person name="Wu W."/>
            <person name="Wu Y.Q."/>
            <person name="Zhang X."/>
            <person name="Zou Z."/>
            <person name="Zucker H."/>
            <person name="Briscoe A.D."/>
            <person name="Burmester T."/>
            <person name="Clem R.J."/>
            <person name="Feyereisen R."/>
            <person name="Grimmelikhuijzen C.J.P."/>
            <person name="Hamodrakas S.J."/>
            <person name="Hansson B.S."/>
            <person name="Huguet E."/>
            <person name="Jermiin L.S."/>
            <person name="Lan Q."/>
            <person name="Lehman H.K."/>
            <person name="Lorenzen M."/>
            <person name="Merzendorfer H."/>
            <person name="Michalopoulos I."/>
            <person name="Morton D.B."/>
            <person name="Muthukrishnan S."/>
            <person name="Oakeshott J.G."/>
            <person name="Palmer W."/>
            <person name="Park Y."/>
            <person name="Passarelli A.L."/>
            <person name="Rozas J."/>
            <person name="Schwartz L.M."/>
            <person name="Smith W."/>
            <person name="Southgate A."/>
            <person name="Vilcinskas A."/>
            <person name="Vogt R."/>
            <person name="Wang P."/>
            <person name="Werren J."/>
            <person name="Yu X.Q."/>
            <person name="Zhou J.J."/>
            <person name="Brown S.J."/>
            <person name="Scherer S.E."/>
            <person name="Richards S."/>
            <person name="Blissard G.W."/>
        </authorList>
    </citation>
    <scope>NUCLEOTIDE SEQUENCE</scope>
</reference>
<accession>A0A921Z964</accession>
<keyword evidence="2" id="KW-1185">Reference proteome</keyword>
<dbReference type="AlphaFoldDB" id="A0A921Z964"/>
<reference evidence="1" key="2">
    <citation type="submission" date="2020-12" db="EMBL/GenBank/DDBJ databases">
        <authorList>
            <person name="Kanost M."/>
        </authorList>
    </citation>
    <scope>NUCLEOTIDE SEQUENCE</scope>
</reference>
<comment type="caution">
    <text evidence="1">The sequence shown here is derived from an EMBL/GenBank/DDBJ whole genome shotgun (WGS) entry which is preliminary data.</text>
</comment>
<name>A0A921Z964_MANSE</name>
<dbReference type="EMBL" id="JH668448">
    <property type="protein sequence ID" value="KAG6453673.1"/>
    <property type="molecule type" value="Genomic_DNA"/>
</dbReference>
<gene>
    <name evidence="1" type="ORF">O3G_MSEX008288</name>
</gene>
<sequence length="382" mass="44471">MGLNIITLLRLSGNHIYLQKSASRRFYHGVPFLDLYRSATGESISKYRLERIKLKQPNIEKLSEDQIQCTLQILQKFNITALDACQNVHVFTMNPITMDNYGEILKECGFIKIEPKNIIKYHTLVKSKTIAQLKKAGLMRSDIQLEQALLDCFQDLPDGFKTLEKFVDVHTNIVKVRMSVLEKYLKWRLTITSEEFVKYCRNYLPLRHKPMSDIQEALNIAQNEIKFDLNGIRRNGFVISSDPVNTRLILDNVESLAGMDIRDVIKLEPAILKNNYNALLQIRDLLEEYRIPFEAQKRCLRVYCMQPKTVKERLEELSNLKEYQVLATNPRVLCMVIHKKKMMNRLTKMQAVKKQCYSLNHLVASNKVFNKRRGWLGVCGGR</sequence>
<organism evidence="1 2">
    <name type="scientific">Manduca sexta</name>
    <name type="common">Tobacco hawkmoth</name>
    <name type="synonym">Tobacco hornworm</name>
    <dbReference type="NCBI Taxonomy" id="7130"/>
    <lineage>
        <taxon>Eukaryota</taxon>
        <taxon>Metazoa</taxon>
        <taxon>Ecdysozoa</taxon>
        <taxon>Arthropoda</taxon>
        <taxon>Hexapoda</taxon>
        <taxon>Insecta</taxon>
        <taxon>Pterygota</taxon>
        <taxon>Neoptera</taxon>
        <taxon>Endopterygota</taxon>
        <taxon>Lepidoptera</taxon>
        <taxon>Glossata</taxon>
        <taxon>Ditrysia</taxon>
        <taxon>Bombycoidea</taxon>
        <taxon>Sphingidae</taxon>
        <taxon>Sphinginae</taxon>
        <taxon>Sphingini</taxon>
        <taxon>Manduca</taxon>
    </lineage>
</organism>